<sequence>MSTSPTNQSFGGSLLKNRCPQSAYLKTHKYISFSYAIGSTTFQQGVLGDADSYLEGTVHLRYGKPCAVKNVILNFRGSEKTSWYKAQARTKSVYTGEQILAEKTEKIWESENEKSYRYTGYDLQSRTAH</sequence>
<proteinExistence type="predicted"/>
<name>A0ACA9NTM0_9GLOM</name>
<protein>
    <submittedName>
        <fullName evidence="1">502_t:CDS:1</fullName>
    </submittedName>
</protein>
<reference evidence="1" key="1">
    <citation type="submission" date="2021-06" db="EMBL/GenBank/DDBJ databases">
        <authorList>
            <person name="Kallberg Y."/>
            <person name="Tangrot J."/>
            <person name="Rosling A."/>
        </authorList>
    </citation>
    <scope>NUCLEOTIDE SEQUENCE</scope>
    <source>
        <strain evidence="1">CL356</strain>
    </source>
</reference>
<keyword evidence="2" id="KW-1185">Reference proteome</keyword>
<evidence type="ECO:0000313" key="1">
    <source>
        <dbReference type="EMBL" id="CAG8674946.1"/>
    </source>
</evidence>
<organism evidence="1 2">
    <name type="scientific">Acaulospora colombiana</name>
    <dbReference type="NCBI Taxonomy" id="27376"/>
    <lineage>
        <taxon>Eukaryota</taxon>
        <taxon>Fungi</taxon>
        <taxon>Fungi incertae sedis</taxon>
        <taxon>Mucoromycota</taxon>
        <taxon>Glomeromycotina</taxon>
        <taxon>Glomeromycetes</taxon>
        <taxon>Diversisporales</taxon>
        <taxon>Acaulosporaceae</taxon>
        <taxon>Acaulospora</taxon>
    </lineage>
</organism>
<accession>A0ACA9NTM0</accession>
<dbReference type="Proteomes" id="UP000789525">
    <property type="component" value="Unassembled WGS sequence"/>
</dbReference>
<dbReference type="EMBL" id="CAJVPT010025441">
    <property type="protein sequence ID" value="CAG8674946.1"/>
    <property type="molecule type" value="Genomic_DNA"/>
</dbReference>
<feature type="non-terminal residue" evidence="1">
    <location>
        <position position="129"/>
    </location>
</feature>
<evidence type="ECO:0000313" key="2">
    <source>
        <dbReference type="Proteomes" id="UP000789525"/>
    </source>
</evidence>
<gene>
    <name evidence="1" type="ORF">ACOLOM_LOCUS9096</name>
</gene>
<comment type="caution">
    <text evidence="1">The sequence shown here is derived from an EMBL/GenBank/DDBJ whole genome shotgun (WGS) entry which is preliminary data.</text>
</comment>